<reference evidence="2" key="2">
    <citation type="submission" date="2022-06" db="UniProtKB">
        <authorList>
            <consortium name="EnsemblMetazoa"/>
        </authorList>
    </citation>
    <scope>IDENTIFICATION</scope>
</reference>
<dbReference type="GO" id="GO:0005615">
    <property type="term" value="C:extracellular space"/>
    <property type="evidence" value="ECO:0007669"/>
    <property type="project" value="TreeGrafter"/>
</dbReference>
<organism evidence="2 3">
    <name type="scientific">Onchocerca volvulus</name>
    <dbReference type="NCBI Taxonomy" id="6282"/>
    <lineage>
        <taxon>Eukaryota</taxon>
        <taxon>Metazoa</taxon>
        <taxon>Ecdysozoa</taxon>
        <taxon>Nematoda</taxon>
        <taxon>Chromadorea</taxon>
        <taxon>Rhabditida</taxon>
        <taxon>Spirurina</taxon>
        <taxon>Spiruromorpha</taxon>
        <taxon>Filarioidea</taxon>
        <taxon>Onchocercidae</taxon>
        <taxon>Onchocerca</taxon>
    </lineage>
</organism>
<dbReference type="Proteomes" id="UP000024404">
    <property type="component" value="Unassembled WGS sequence"/>
</dbReference>
<keyword evidence="1" id="KW-0472">Membrane</keyword>
<dbReference type="CDD" id="cd16021">
    <property type="entry name" value="ALP_like"/>
    <property type="match status" value="1"/>
</dbReference>
<dbReference type="Gene3D" id="3.40.720.10">
    <property type="entry name" value="Alkaline Phosphatase, subunit A"/>
    <property type="match status" value="1"/>
</dbReference>
<dbReference type="AlphaFoldDB" id="A0A8R1TM08"/>
<reference evidence="3" key="1">
    <citation type="submission" date="2013-10" db="EMBL/GenBank/DDBJ databases">
        <title>Genome sequencing of Onchocerca volvulus.</title>
        <authorList>
            <person name="Cotton J."/>
            <person name="Tsai J."/>
            <person name="Stanley E."/>
            <person name="Tracey A."/>
            <person name="Holroyd N."/>
            <person name="Lustigman S."/>
            <person name="Berriman M."/>
        </authorList>
    </citation>
    <scope>NUCLEOTIDE SEQUENCE</scope>
</reference>
<dbReference type="Pfam" id="PF02995">
    <property type="entry name" value="DUF229"/>
    <property type="match status" value="1"/>
</dbReference>
<protein>
    <submittedName>
        <fullName evidence="2">Uncharacterized protein</fullName>
    </submittedName>
</protein>
<keyword evidence="1" id="KW-1133">Transmembrane helix</keyword>
<feature type="transmembrane region" description="Helical" evidence="1">
    <location>
        <begin position="7"/>
        <end position="28"/>
    </location>
</feature>
<evidence type="ECO:0000313" key="2">
    <source>
        <dbReference type="EnsemblMetazoa" id="OVOC11905.1"/>
    </source>
</evidence>
<evidence type="ECO:0000256" key="1">
    <source>
        <dbReference type="SAM" id="Phobius"/>
    </source>
</evidence>
<dbReference type="PANTHER" id="PTHR10974:SF75">
    <property type="entry name" value="SULFATASE DOMAIN-CONTAINING PROTEIN"/>
    <property type="match status" value="1"/>
</dbReference>
<keyword evidence="1" id="KW-0812">Transmembrane</keyword>
<dbReference type="InterPro" id="IPR017850">
    <property type="entry name" value="Alkaline_phosphatase_core_sf"/>
</dbReference>
<keyword evidence="3" id="KW-1185">Reference proteome</keyword>
<name>A0A8R1TM08_ONCVO</name>
<dbReference type="PANTHER" id="PTHR10974">
    <property type="entry name" value="FI08016P-RELATED"/>
    <property type="match status" value="1"/>
</dbReference>
<sequence length="646" mass="75929">MVIFKMAGFLTAFTLIMGFFLVLINFYMRDSYNQNALQQSFFHFSDGSNLSNLSIDLIFKKKNQCHLTQLDPWDQQLIPYLYPNWNPWKMCKISRQMHTELKNSTIRMLNKTTSKCKYRCVYTNGELNFKTGNWIEMKKNATYHESCDFIETHCMKNKTTTFRYIHDQVIKSKEKVFQKEDNLHPGVFILVFDSTSSSSGIRTIMETNQVLRQLYDATTFYYHNKVGLNSRPNAYAMFSGTRISELDERRFPGKSASEYPDSCKNGLKRNETVIYDFIDQNYASIIAEDWVGAFNWPNCKGYGDPPTDHYGGPLILRSTGDITKTDENDFDNHFYKGECHERYHKLINFVSKFLNEYNGISKFVMIWLSMLAHDSASGLYRTDKYFANFFREHVNNLNNSFIFVMGDHGLRFGKIRATPPGQIEDNNPFFMIAVPKYLRSNEQLILNLKQNSRRHTSHFDFYATLYDIVRYARNDNFRKWDEYDFRKEFGMIRGGIRARSMLRPILYDRTCEEMEIPMEYCICQQIWHKFDIHNDDATKAAHLIITDINDFLKRKTLNGICEMLRFIEIISAEYLEEESTLKIVVRASPSDGKYEAQVLKENDNFKIITKITRLDQYGNQGYCAPAEDVRHLCYCRKQLTTVSTMH</sequence>
<proteinExistence type="predicted"/>
<dbReference type="SUPFAM" id="SSF53649">
    <property type="entry name" value="Alkaline phosphatase-like"/>
    <property type="match status" value="1"/>
</dbReference>
<dbReference type="EnsemblMetazoa" id="OVOC11905.1">
    <property type="protein sequence ID" value="OVOC11905.1"/>
    <property type="gene ID" value="WBGene00248714"/>
</dbReference>
<accession>A0A8R1TM08</accession>
<evidence type="ECO:0000313" key="3">
    <source>
        <dbReference type="Proteomes" id="UP000024404"/>
    </source>
</evidence>
<dbReference type="InterPro" id="IPR004245">
    <property type="entry name" value="DUF229"/>
</dbReference>
<dbReference type="EMBL" id="CMVM020000016">
    <property type="status" value="NOT_ANNOTATED_CDS"/>
    <property type="molecule type" value="Genomic_DNA"/>
</dbReference>